<keyword evidence="1" id="KW-1133">Transmembrane helix</keyword>
<feature type="transmembrane region" description="Helical" evidence="1">
    <location>
        <begin position="20"/>
        <end position="48"/>
    </location>
</feature>
<dbReference type="PATRIC" id="fig|1423735.3.peg.1386"/>
<dbReference type="Proteomes" id="UP000051315">
    <property type="component" value="Unassembled WGS sequence"/>
</dbReference>
<evidence type="ECO:0000256" key="1">
    <source>
        <dbReference type="SAM" id="Phobius"/>
    </source>
</evidence>
<dbReference type="OrthoDB" id="9814991at2"/>
<feature type="transmembrane region" description="Helical" evidence="1">
    <location>
        <begin position="164"/>
        <end position="182"/>
    </location>
</feature>
<proteinExistence type="predicted"/>
<evidence type="ECO:0000313" key="3">
    <source>
        <dbReference type="Proteomes" id="UP000051315"/>
    </source>
</evidence>
<feature type="transmembrane region" description="Helical" evidence="1">
    <location>
        <begin position="98"/>
        <end position="119"/>
    </location>
</feature>
<protein>
    <submittedName>
        <fullName evidence="2">Uncharacterized protein</fullName>
    </submittedName>
</protein>
<dbReference type="AlphaFoldDB" id="A0A0R1VXF2"/>
<name>A0A0R1VXF2_9LACO</name>
<gene>
    <name evidence="2" type="ORF">FC15_GL001339</name>
</gene>
<reference evidence="2 3" key="1">
    <citation type="journal article" date="2015" name="Genome Announc.">
        <title>Expanding the biotechnology potential of lactobacilli through comparative genomics of 213 strains and associated genera.</title>
        <authorList>
            <person name="Sun Z."/>
            <person name="Harris H.M."/>
            <person name="McCann A."/>
            <person name="Guo C."/>
            <person name="Argimon S."/>
            <person name="Zhang W."/>
            <person name="Yang X."/>
            <person name="Jeffery I.B."/>
            <person name="Cooney J.C."/>
            <person name="Kagawa T.F."/>
            <person name="Liu W."/>
            <person name="Song Y."/>
            <person name="Salvetti E."/>
            <person name="Wrobel A."/>
            <person name="Rasinkangas P."/>
            <person name="Parkhill J."/>
            <person name="Rea M.C."/>
            <person name="O'Sullivan O."/>
            <person name="Ritari J."/>
            <person name="Douillard F.P."/>
            <person name="Paul Ross R."/>
            <person name="Yang R."/>
            <person name="Briner A.E."/>
            <person name="Felis G.E."/>
            <person name="de Vos W.M."/>
            <person name="Barrangou R."/>
            <person name="Klaenhammer T.R."/>
            <person name="Caufield P.W."/>
            <person name="Cui Y."/>
            <person name="Zhang H."/>
            <person name="O'Toole P.W."/>
        </authorList>
    </citation>
    <scope>NUCLEOTIDE SEQUENCE [LARGE SCALE GENOMIC DNA]</scope>
    <source>
        <strain evidence="2 3">DSM 17758</strain>
    </source>
</reference>
<keyword evidence="1" id="KW-0812">Transmembrane</keyword>
<keyword evidence="1" id="KW-0472">Membrane</keyword>
<dbReference type="STRING" id="1423735.FC15_GL001339"/>
<comment type="caution">
    <text evidence="2">The sequence shown here is derived from an EMBL/GenBank/DDBJ whole genome shotgun (WGS) entry which is preliminary data.</text>
</comment>
<organism evidence="2 3">
    <name type="scientific">Lapidilactobacillus concavus DSM 17758</name>
    <dbReference type="NCBI Taxonomy" id="1423735"/>
    <lineage>
        <taxon>Bacteria</taxon>
        <taxon>Bacillati</taxon>
        <taxon>Bacillota</taxon>
        <taxon>Bacilli</taxon>
        <taxon>Lactobacillales</taxon>
        <taxon>Lactobacillaceae</taxon>
        <taxon>Lapidilactobacillus</taxon>
    </lineage>
</organism>
<keyword evidence="3" id="KW-1185">Reference proteome</keyword>
<feature type="transmembrane region" description="Helical" evidence="1">
    <location>
        <begin position="68"/>
        <end position="92"/>
    </location>
</feature>
<feature type="transmembrane region" description="Helical" evidence="1">
    <location>
        <begin position="131"/>
        <end position="152"/>
    </location>
</feature>
<accession>A0A0R1VXF2</accession>
<evidence type="ECO:0000313" key="2">
    <source>
        <dbReference type="EMBL" id="KRM10366.1"/>
    </source>
</evidence>
<sequence>MTMIRIDSKFYHGLESIYRLLVLNALLVLFSIPVVTIGASLSAFFAVLREDQPRGFIRGFVRAFRQNFFKTLLPLGFSLMSIVFTISLYLSGGSQSGFFWFLRIIFTSFLVCFNLNVYLLQSQFRTKHAYALLRSSFFFTVLTFMRTVLYPLGITFLAWLTVKYLGDFLIVIILAAALAIYLRLVKKPLTRFLDLGFGKAVGN</sequence>
<dbReference type="Pfam" id="PF04854">
    <property type="entry name" value="DUF624"/>
    <property type="match status" value="1"/>
</dbReference>
<dbReference type="InterPro" id="IPR006938">
    <property type="entry name" value="DUF624"/>
</dbReference>
<dbReference type="EMBL" id="AZFX01000038">
    <property type="protein sequence ID" value="KRM10366.1"/>
    <property type="molecule type" value="Genomic_DNA"/>
</dbReference>